<evidence type="ECO:0000313" key="8">
    <source>
        <dbReference type="Proteomes" id="UP001347796"/>
    </source>
</evidence>
<keyword evidence="4" id="KW-0812">Transmembrane</keyword>
<comment type="caution">
    <text evidence="7">The sequence shown here is derived from an EMBL/GenBank/DDBJ whole genome shotgun (WGS) entry which is preliminary data.</text>
</comment>
<name>A0AAN8KDR8_PATCE</name>
<evidence type="ECO:0000259" key="5">
    <source>
        <dbReference type="Pfam" id="PF04666"/>
    </source>
</evidence>
<dbReference type="InterPro" id="IPR057279">
    <property type="entry name" value="MGAT4"/>
</dbReference>
<organism evidence="7 8">
    <name type="scientific">Patella caerulea</name>
    <name type="common">Rayed Mediterranean limpet</name>
    <dbReference type="NCBI Taxonomy" id="87958"/>
    <lineage>
        <taxon>Eukaryota</taxon>
        <taxon>Metazoa</taxon>
        <taxon>Spiralia</taxon>
        <taxon>Lophotrochozoa</taxon>
        <taxon>Mollusca</taxon>
        <taxon>Gastropoda</taxon>
        <taxon>Patellogastropoda</taxon>
        <taxon>Patelloidea</taxon>
        <taxon>Patellidae</taxon>
        <taxon>Patella</taxon>
    </lineage>
</organism>
<dbReference type="GO" id="GO:0008375">
    <property type="term" value="F:acetylglucosaminyltransferase activity"/>
    <property type="evidence" value="ECO:0007669"/>
    <property type="project" value="TreeGrafter"/>
</dbReference>
<reference evidence="7 8" key="1">
    <citation type="submission" date="2024-01" db="EMBL/GenBank/DDBJ databases">
        <title>The genome of the rayed Mediterranean limpet Patella caerulea (Linnaeus, 1758).</title>
        <authorList>
            <person name="Anh-Thu Weber A."/>
            <person name="Halstead-Nussloch G."/>
        </authorList>
    </citation>
    <scope>NUCLEOTIDE SEQUENCE [LARGE SCALE GENOMIC DNA]</scope>
    <source>
        <strain evidence="7">AATW-2023a</strain>
        <tissue evidence="7">Whole specimen</tissue>
    </source>
</reference>
<keyword evidence="3" id="KW-0808">Transferase</keyword>
<dbReference type="Pfam" id="PF04666">
    <property type="entry name" value="MGAT4_cons"/>
    <property type="match status" value="1"/>
</dbReference>
<comment type="pathway">
    <text evidence="1">Protein modification; protein glycosylation.</text>
</comment>
<dbReference type="PANTHER" id="PTHR12062">
    <property type="entry name" value="N-ACETYLGLUCOSAMINYLTRANSFERASE VI"/>
    <property type="match status" value="1"/>
</dbReference>
<dbReference type="PROSITE" id="PS51257">
    <property type="entry name" value="PROKAR_LIPOPROTEIN"/>
    <property type="match status" value="1"/>
</dbReference>
<feature type="domain" description="MGAT4 conserved region" evidence="5">
    <location>
        <begin position="32"/>
        <end position="286"/>
    </location>
</feature>
<proteinExistence type="predicted"/>
<keyword evidence="4" id="KW-0472">Membrane</keyword>
<evidence type="ECO:0000313" key="7">
    <source>
        <dbReference type="EMBL" id="KAK6196005.1"/>
    </source>
</evidence>
<keyword evidence="4" id="KW-1133">Transmembrane helix</keyword>
<dbReference type="InterPro" id="IPR006759">
    <property type="entry name" value="Glyco_transf_54"/>
</dbReference>
<protein>
    <recommendedName>
        <fullName evidence="9">Alpha-1,3-mannosyl-glycoprotein 4-beta-N-acetylglucosaminyltransferase C-like</fullName>
    </recommendedName>
</protein>
<dbReference type="EMBL" id="JAZGQO010000001">
    <property type="protein sequence ID" value="KAK6196005.1"/>
    <property type="molecule type" value="Genomic_DNA"/>
</dbReference>
<evidence type="ECO:0000259" key="6">
    <source>
        <dbReference type="Pfam" id="PF23524"/>
    </source>
</evidence>
<evidence type="ECO:0000256" key="2">
    <source>
        <dbReference type="ARBA" id="ARBA00022676"/>
    </source>
</evidence>
<evidence type="ECO:0000256" key="4">
    <source>
        <dbReference type="SAM" id="Phobius"/>
    </source>
</evidence>
<dbReference type="AlphaFoldDB" id="A0AAN8KDR8"/>
<sequence>MARRWCTRIKLIKVILMVVIFSVACINLRSYITIQRNIQATEEVIIAAATEVDTPVPNKKGFLTIAIPTVSRKGAVYIYSTLGSLINKLTVGDNPEITIVILLADTNQIYNEELAINITNEYKELVTRKVIHFVKIPPRYYPDFNNLKITFNDSLKRVQWRSKQNLDYAYVMTYAANLSQYYMQLEDDVIATERYLTKIKDFIDQHSDKRWVMLDFTNMGFIGKLYHSRDVVKLATVLKTFYNEKPCDFLMLDFLTMMLQTKRYLRVPKLFKHLGMHSSLPSNKRKEDKDPFFEKTNALKGDNPPADLFTSLQTYFPHTLSKVYDGKYADSFFWSKSPKSGESVVIAFKQQQRLGRIVIITGFQNSKRDRLKNGTLESGTIVHRTKLDHITCSETRILGVFEGGIIDVNITNSYPVACVVIKITDAQSDWILFRYVAIFIKSR</sequence>
<evidence type="ECO:0008006" key="9">
    <source>
        <dbReference type="Google" id="ProtNLM"/>
    </source>
</evidence>
<keyword evidence="8" id="KW-1185">Reference proteome</keyword>
<dbReference type="PANTHER" id="PTHR12062:SF0">
    <property type="entry name" value="ALPHA-1,3-MANNOSYL-GLYCOPROTEIN 4-BETA-N-ACETYLGLUCOSAMINYLTRANSFERASE B"/>
    <property type="match status" value="1"/>
</dbReference>
<dbReference type="GO" id="GO:0006487">
    <property type="term" value="P:protein N-linked glycosylation"/>
    <property type="evidence" value="ECO:0007669"/>
    <property type="project" value="TreeGrafter"/>
</dbReference>
<feature type="transmembrane region" description="Helical" evidence="4">
    <location>
        <begin position="12"/>
        <end position="32"/>
    </location>
</feature>
<gene>
    <name evidence="7" type="ORF">SNE40_001315</name>
</gene>
<dbReference type="Pfam" id="PF23524">
    <property type="entry name" value="MGAT4A_C"/>
    <property type="match status" value="1"/>
</dbReference>
<feature type="domain" description="MGAT4 A/B/C C-terminal" evidence="6">
    <location>
        <begin position="306"/>
        <end position="433"/>
    </location>
</feature>
<evidence type="ECO:0000256" key="1">
    <source>
        <dbReference type="ARBA" id="ARBA00004922"/>
    </source>
</evidence>
<evidence type="ECO:0000256" key="3">
    <source>
        <dbReference type="ARBA" id="ARBA00022679"/>
    </source>
</evidence>
<keyword evidence="2" id="KW-0328">Glycosyltransferase</keyword>
<accession>A0AAN8KDR8</accession>
<dbReference type="Proteomes" id="UP001347796">
    <property type="component" value="Unassembled WGS sequence"/>
</dbReference>
<dbReference type="InterPro" id="IPR056576">
    <property type="entry name" value="MGAT4_A/B/C_C"/>
</dbReference>